<keyword evidence="3" id="KW-1003">Cell membrane</keyword>
<proteinExistence type="inferred from homology"/>
<feature type="transmembrane region" description="Helical" evidence="9">
    <location>
        <begin position="100"/>
        <end position="119"/>
    </location>
</feature>
<accession>A0ABZ0PB94</accession>
<dbReference type="Proteomes" id="UP001305521">
    <property type="component" value="Chromosome"/>
</dbReference>
<dbReference type="CDD" id="cd06261">
    <property type="entry name" value="TM_PBP2"/>
    <property type="match status" value="1"/>
</dbReference>
<evidence type="ECO:0000256" key="8">
    <source>
        <dbReference type="ARBA" id="ARBA00023136"/>
    </source>
</evidence>
<dbReference type="EMBL" id="CP137852">
    <property type="protein sequence ID" value="WPB82954.1"/>
    <property type="molecule type" value="Genomic_DNA"/>
</dbReference>
<dbReference type="PANTHER" id="PTHR43386">
    <property type="entry name" value="OLIGOPEPTIDE TRANSPORT SYSTEM PERMEASE PROTEIN APPC"/>
    <property type="match status" value="1"/>
</dbReference>
<dbReference type="Pfam" id="PF00528">
    <property type="entry name" value="BPD_transp_1"/>
    <property type="match status" value="1"/>
</dbReference>
<dbReference type="PROSITE" id="PS50928">
    <property type="entry name" value="ABC_TM1"/>
    <property type="match status" value="1"/>
</dbReference>
<keyword evidence="4 9" id="KW-0812">Transmembrane</keyword>
<evidence type="ECO:0000313" key="12">
    <source>
        <dbReference type="Proteomes" id="UP001305521"/>
    </source>
</evidence>
<keyword evidence="12" id="KW-1185">Reference proteome</keyword>
<feature type="transmembrane region" description="Helical" evidence="9">
    <location>
        <begin position="226"/>
        <end position="249"/>
    </location>
</feature>
<dbReference type="RefSeq" id="WP_318646935.1">
    <property type="nucleotide sequence ID" value="NZ_CP137852.1"/>
</dbReference>
<dbReference type="PANTHER" id="PTHR43386:SF1">
    <property type="entry name" value="D,D-DIPEPTIDE TRANSPORT SYSTEM PERMEASE PROTEIN DDPC-RELATED"/>
    <property type="match status" value="1"/>
</dbReference>
<dbReference type="InterPro" id="IPR050366">
    <property type="entry name" value="BP-dependent_transpt_permease"/>
</dbReference>
<reference evidence="11 12" key="1">
    <citation type="submission" date="2023-11" db="EMBL/GenBank/DDBJ databases">
        <title>Arctic aerobic anoxygenic photoheterotroph Sediminicoccus rosea KRV36 adapts its photosynthesis to long days of polar summer.</title>
        <authorList>
            <person name="Tomasch J."/>
            <person name="Kopejtka K."/>
            <person name="Bily T."/>
            <person name="Gardiner A.T."/>
            <person name="Gardian Z."/>
            <person name="Shivaramu S."/>
            <person name="Koblizek M."/>
            <person name="Engelhardt F."/>
            <person name="Kaftan D."/>
        </authorList>
    </citation>
    <scope>NUCLEOTIDE SEQUENCE [LARGE SCALE GENOMIC DNA]</scope>
    <source>
        <strain evidence="11 12">R-30</strain>
    </source>
</reference>
<name>A0ABZ0PB94_9PROT</name>
<keyword evidence="8 9" id="KW-0472">Membrane</keyword>
<feature type="transmembrane region" description="Helical" evidence="9">
    <location>
        <begin position="65"/>
        <end position="88"/>
    </location>
</feature>
<evidence type="ECO:0000256" key="6">
    <source>
        <dbReference type="ARBA" id="ARBA00022927"/>
    </source>
</evidence>
<keyword evidence="2 9" id="KW-0813">Transport</keyword>
<keyword evidence="6" id="KW-0653">Protein transport</keyword>
<dbReference type="InterPro" id="IPR000515">
    <property type="entry name" value="MetI-like"/>
</dbReference>
<feature type="domain" description="ABC transmembrane type-1" evidence="10">
    <location>
        <begin position="61"/>
        <end position="249"/>
    </location>
</feature>
<evidence type="ECO:0000256" key="7">
    <source>
        <dbReference type="ARBA" id="ARBA00022989"/>
    </source>
</evidence>
<evidence type="ECO:0000256" key="2">
    <source>
        <dbReference type="ARBA" id="ARBA00022448"/>
    </source>
</evidence>
<dbReference type="SUPFAM" id="SSF161098">
    <property type="entry name" value="MetI-like"/>
    <property type="match status" value="1"/>
</dbReference>
<evidence type="ECO:0000256" key="1">
    <source>
        <dbReference type="ARBA" id="ARBA00004651"/>
    </source>
</evidence>
<evidence type="ECO:0000256" key="9">
    <source>
        <dbReference type="RuleBase" id="RU363032"/>
    </source>
</evidence>
<evidence type="ECO:0000256" key="5">
    <source>
        <dbReference type="ARBA" id="ARBA00022856"/>
    </source>
</evidence>
<organism evidence="11 12">
    <name type="scientific">Sediminicoccus rosea</name>
    <dbReference type="NCBI Taxonomy" id="1225128"/>
    <lineage>
        <taxon>Bacteria</taxon>
        <taxon>Pseudomonadati</taxon>
        <taxon>Pseudomonadota</taxon>
        <taxon>Alphaproteobacteria</taxon>
        <taxon>Acetobacterales</taxon>
        <taxon>Roseomonadaceae</taxon>
        <taxon>Sediminicoccus</taxon>
    </lineage>
</organism>
<gene>
    <name evidence="11" type="ORF">R9Z33_12640</name>
</gene>
<keyword evidence="5" id="KW-0571">Peptide transport</keyword>
<evidence type="ECO:0000256" key="3">
    <source>
        <dbReference type="ARBA" id="ARBA00022475"/>
    </source>
</evidence>
<evidence type="ECO:0000256" key="4">
    <source>
        <dbReference type="ARBA" id="ARBA00022692"/>
    </source>
</evidence>
<comment type="similarity">
    <text evidence="9">Belongs to the binding-protein-dependent transport system permease family.</text>
</comment>
<protein>
    <submittedName>
        <fullName evidence="11">ABC transporter permease</fullName>
    </submittedName>
</protein>
<keyword evidence="7 9" id="KW-1133">Transmembrane helix</keyword>
<dbReference type="Gene3D" id="1.10.3720.10">
    <property type="entry name" value="MetI-like"/>
    <property type="match status" value="1"/>
</dbReference>
<dbReference type="InterPro" id="IPR035906">
    <property type="entry name" value="MetI-like_sf"/>
</dbReference>
<sequence>MSRLVAGGSLACLYLACLILAPGGSLTTLEAHAALLSPRLAHPFGTDDLGRDMLAALLQGGRTSLTVATVATLLALAIGLVVGLVAGIGPALLDEALMRVAEITASLPALLLAVLLAALFGGSAWNLALLLGLTRWPLVARIVRMEVRSLLGREFLRAAWALGASPTHVAHRHLVPHLAGPLLAAAGIVFGGAVVAEAALAFVGLGDPAVTSWGQMVAAGFAVIGLAWWVWLWPAAMLVLVSGLVAAMADLGDEGR</sequence>
<evidence type="ECO:0000259" key="10">
    <source>
        <dbReference type="PROSITE" id="PS50928"/>
    </source>
</evidence>
<comment type="subcellular location">
    <subcellularLocation>
        <location evidence="1 9">Cell membrane</location>
        <topology evidence="1 9">Multi-pass membrane protein</topology>
    </subcellularLocation>
</comment>
<evidence type="ECO:0000313" key="11">
    <source>
        <dbReference type="EMBL" id="WPB82954.1"/>
    </source>
</evidence>
<feature type="transmembrane region" description="Helical" evidence="9">
    <location>
        <begin position="182"/>
        <end position="206"/>
    </location>
</feature>